<evidence type="ECO:0008006" key="4">
    <source>
        <dbReference type="Google" id="ProtNLM"/>
    </source>
</evidence>
<dbReference type="InterPro" id="IPR013783">
    <property type="entry name" value="Ig-like_fold"/>
</dbReference>
<dbReference type="RefSeq" id="WP_133578207.1">
    <property type="nucleotide sequence ID" value="NZ_SNYC01000009.1"/>
</dbReference>
<dbReference type="OrthoDB" id="660167at2"/>
<evidence type="ECO:0000313" key="2">
    <source>
        <dbReference type="EMBL" id="TDQ06344.1"/>
    </source>
</evidence>
<dbReference type="SUPFAM" id="SSF81296">
    <property type="entry name" value="E set domains"/>
    <property type="match status" value="2"/>
</dbReference>
<dbReference type="InterPro" id="IPR014756">
    <property type="entry name" value="Ig_E-set"/>
</dbReference>
<feature type="signal peptide" evidence="1">
    <location>
        <begin position="1"/>
        <end position="25"/>
    </location>
</feature>
<proteinExistence type="predicted"/>
<dbReference type="Gene3D" id="2.60.120.260">
    <property type="entry name" value="Galactose-binding domain-like"/>
    <property type="match status" value="1"/>
</dbReference>
<keyword evidence="3" id="KW-1185">Reference proteome</keyword>
<comment type="caution">
    <text evidence="2">The sequence shown here is derived from an EMBL/GenBank/DDBJ whole genome shotgun (WGS) entry which is preliminary data.</text>
</comment>
<accession>A0A4R6SQ46</accession>
<dbReference type="Gene3D" id="2.60.40.10">
    <property type="entry name" value="Immunoglobulins"/>
    <property type="match status" value="2"/>
</dbReference>
<protein>
    <recommendedName>
        <fullName evidence="4">IPT/TIG domain-containing protein</fullName>
    </recommendedName>
</protein>
<name>A0A4R6SQ46_9SPHI</name>
<sequence>MKKINFKGQYLFLAFLVLLFGACTKEEQKPEASNNPKANALEVAEGAAGTVVSITGSNLGGMKSILFEKDSVFAPFNPVLNNDNAIIFRVPDDAAGGPQNIIITNTLNKQISIPYKVIALPTVSSVSNYNFSANGQLTLTGNNLGDVTTALFTGTTVSAEIVSKSKRELVLRFPASTVTSGTLTITNSTGPITTTQVFVNLDNAYKIFTDTYSNGFENASWGPAEVSSTFAKSGTYSFKAGYNKGNWSADGFANWNGVPNMPEYKFLSFWVKGGSADYTLYVTGDQRAGGYGNADRTVPVAIPANVWTYFKIPMATLELWKKGGDFKQLGFWIAGPDAQDEAFYFDDVIFIK</sequence>
<feature type="chain" id="PRO_5020783265" description="IPT/TIG domain-containing protein" evidence="1">
    <location>
        <begin position="26"/>
        <end position="352"/>
    </location>
</feature>
<gene>
    <name evidence="2" type="ORF">ATK78_4414</name>
</gene>
<dbReference type="InterPro" id="IPR008979">
    <property type="entry name" value="Galactose-bd-like_sf"/>
</dbReference>
<organism evidence="2 3">
    <name type="scientific">Pedobacter metabolipauper</name>
    <dbReference type="NCBI Taxonomy" id="425513"/>
    <lineage>
        <taxon>Bacteria</taxon>
        <taxon>Pseudomonadati</taxon>
        <taxon>Bacteroidota</taxon>
        <taxon>Sphingobacteriia</taxon>
        <taxon>Sphingobacteriales</taxon>
        <taxon>Sphingobacteriaceae</taxon>
        <taxon>Pedobacter</taxon>
    </lineage>
</organism>
<evidence type="ECO:0000313" key="3">
    <source>
        <dbReference type="Proteomes" id="UP000295620"/>
    </source>
</evidence>
<dbReference type="SUPFAM" id="SSF49785">
    <property type="entry name" value="Galactose-binding domain-like"/>
    <property type="match status" value="1"/>
</dbReference>
<dbReference type="AlphaFoldDB" id="A0A4R6SQ46"/>
<dbReference type="PROSITE" id="PS51257">
    <property type="entry name" value="PROKAR_LIPOPROTEIN"/>
    <property type="match status" value="1"/>
</dbReference>
<keyword evidence="1" id="KW-0732">Signal</keyword>
<reference evidence="2 3" key="1">
    <citation type="submission" date="2019-03" db="EMBL/GenBank/DDBJ databases">
        <title>Genomic Encyclopedia of Archaeal and Bacterial Type Strains, Phase II (KMG-II): from individual species to whole genera.</title>
        <authorList>
            <person name="Goeker M."/>
        </authorList>
    </citation>
    <scope>NUCLEOTIDE SEQUENCE [LARGE SCALE GENOMIC DNA]</scope>
    <source>
        <strain evidence="2 3">DSM 19035</strain>
    </source>
</reference>
<dbReference type="Proteomes" id="UP000295620">
    <property type="component" value="Unassembled WGS sequence"/>
</dbReference>
<dbReference type="EMBL" id="SNYC01000009">
    <property type="protein sequence ID" value="TDQ06344.1"/>
    <property type="molecule type" value="Genomic_DNA"/>
</dbReference>
<evidence type="ECO:0000256" key="1">
    <source>
        <dbReference type="SAM" id="SignalP"/>
    </source>
</evidence>